<accession>A0AAD4R2E2</accession>
<protein>
    <submittedName>
        <fullName evidence="12">Ion channel domain-containing protein</fullName>
    </submittedName>
</protein>
<feature type="domain" description="Potassium channel" evidence="11">
    <location>
        <begin position="92"/>
        <end position="150"/>
    </location>
</feature>
<feature type="domain" description="Potassium channel" evidence="11">
    <location>
        <begin position="230"/>
        <end position="303"/>
    </location>
</feature>
<evidence type="ECO:0000256" key="6">
    <source>
        <dbReference type="ARBA" id="ARBA00023136"/>
    </source>
</evidence>
<keyword evidence="2 8" id="KW-0813">Transport</keyword>
<dbReference type="InterPro" id="IPR013099">
    <property type="entry name" value="K_chnl_dom"/>
</dbReference>
<evidence type="ECO:0000256" key="1">
    <source>
        <dbReference type="ARBA" id="ARBA00004141"/>
    </source>
</evidence>
<proteinExistence type="inferred from homology"/>
<evidence type="ECO:0000256" key="9">
    <source>
        <dbReference type="SAM" id="Coils"/>
    </source>
</evidence>
<dbReference type="PRINTS" id="PR01333">
    <property type="entry name" value="2POREKCHANEL"/>
</dbReference>
<feature type="coiled-coil region" evidence="9">
    <location>
        <begin position="171"/>
        <end position="198"/>
    </location>
</feature>
<dbReference type="InterPro" id="IPR003280">
    <property type="entry name" value="2pore_dom_K_chnl"/>
</dbReference>
<comment type="similarity">
    <text evidence="8">Belongs to the two pore domain potassium channel (TC 1.A.1.8) family.</text>
</comment>
<keyword evidence="5 8" id="KW-0406">Ion transport</keyword>
<evidence type="ECO:0000256" key="8">
    <source>
        <dbReference type="RuleBase" id="RU003857"/>
    </source>
</evidence>
<dbReference type="PANTHER" id="PTHR11003">
    <property type="entry name" value="POTASSIUM CHANNEL, SUBFAMILY K"/>
    <property type="match status" value="1"/>
</dbReference>
<feature type="transmembrane region" description="Helical" evidence="10">
    <location>
        <begin position="125"/>
        <end position="145"/>
    </location>
</feature>
<evidence type="ECO:0000256" key="10">
    <source>
        <dbReference type="SAM" id="Phobius"/>
    </source>
</evidence>
<keyword evidence="4 10" id="KW-1133">Transmembrane helix</keyword>
<feature type="transmembrane region" description="Helical" evidence="10">
    <location>
        <begin position="249"/>
        <end position="271"/>
    </location>
</feature>
<organism evidence="12 13">
    <name type="scientific">Ditylenchus destructor</name>
    <dbReference type="NCBI Taxonomy" id="166010"/>
    <lineage>
        <taxon>Eukaryota</taxon>
        <taxon>Metazoa</taxon>
        <taxon>Ecdysozoa</taxon>
        <taxon>Nematoda</taxon>
        <taxon>Chromadorea</taxon>
        <taxon>Rhabditida</taxon>
        <taxon>Tylenchina</taxon>
        <taxon>Tylenchomorpha</taxon>
        <taxon>Sphaerularioidea</taxon>
        <taxon>Anguinidae</taxon>
        <taxon>Anguininae</taxon>
        <taxon>Ditylenchus</taxon>
    </lineage>
</organism>
<gene>
    <name evidence="12" type="ORF">DdX_13842</name>
</gene>
<dbReference type="Pfam" id="PF07885">
    <property type="entry name" value="Ion_trans_2"/>
    <property type="match status" value="2"/>
</dbReference>
<dbReference type="Gene3D" id="1.10.287.70">
    <property type="match status" value="1"/>
</dbReference>
<evidence type="ECO:0000256" key="7">
    <source>
        <dbReference type="ARBA" id="ARBA00023303"/>
    </source>
</evidence>
<sequence length="409" mass="47956">MFGALVFIFIESQHELEDRKARLRYILQIYEQIINEGAYVCSANSNKPLYVAQFELEHRIRPILNRLSQAHEYDDRLPLETQMWSDKEESLRTKWTFASAALYALTVCTSTGYDHLTATTDAGRIFTMLYGLLGIPLMFITAADIGKFLSGWVIRTYCMVLNFSRWISALIKHYFIDVDEEEDRLEEMRRLRERRRRIRRLAQMGDEEALEMEEEEEKVQLPIVSYFALVVGYCAIGSLLFNSWERGEIWSFIHGVFFSFNTITTISLGNICVNNNFYLLLVICYVIIGLAVITASLDLCSSTLKRTFTKLHYFGRKIRGAKKDLTNVGDDIREAMKIMIALKRTRPGRERITLEDLKRFLEAQEKFIGKPYVPYNIHIFKWIEEAYAQYYREETIPDDELPTLNFLWF</sequence>
<evidence type="ECO:0000313" key="13">
    <source>
        <dbReference type="Proteomes" id="UP001201812"/>
    </source>
</evidence>
<keyword evidence="3 8" id="KW-0812">Transmembrane</keyword>
<dbReference type="SUPFAM" id="SSF81324">
    <property type="entry name" value="Voltage-gated potassium channels"/>
    <property type="match status" value="2"/>
</dbReference>
<dbReference type="EMBL" id="JAKKPZ010000060">
    <property type="protein sequence ID" value="KAI1705084.1"/>
    <property type="molecule type" value="Genomic_DNA"/>
</dbReference>
<dbReference type="GO" id="GO:0005886">
    <property type="term" value="C:plasma membrane"/>
    <property type="evidence" value="ECO:0007669"/>
    <property type="project" value="TreeGrafter"/>
</dbReference>
<comment type="subcellular location">
    <subcellularLocation>
        <location evidence="1">Membrane</location>
        <topology evidence="1">Multi-pass membrane protein</topology>
    </subcellularLocation>
</comment>
<evidence type="ECO:0000256" key="4">
    <source>
        <dbReference type="ARBA" id="ARBA00022989"/>
    </source>
</evidence>
<dbReference type="GO" id="GO:0022841">
    <property type="term" value="F:potassium ion leak channel activity"/>
    <property type="evidence" value="ECO:0007669"/>
    <property type="project" value="TreeGrafter"/>
</dbReference>
<comment type="caution">
    <text evidence="12">The sequence shown here is derived from an EMBL/GenBank/DDBJ whole genome shotgun (WGS) entry which is preliminary data.</text>
</comment>
<name>A0AAD4R2E2_9BILA</name>
<dbReference type="Proteomes" id="UP001201812">
    <property type="component" value="Unassembled WGS sequence"/>
</dbReference>
<evidence type="ECO:0000313" key="12">
    <source>
        <dbReference type="EMBL" id="KAI1705084.1"/>
    </source>
</evidence>
<keyword evidence="6 10" id="KW-0472">Membrane</keyword>
<feature type="transmembrane region" description="Helical" evidence="10">
    <location>
        <begin position="277"/>
        <end position="300"/>
    </location>
</feature>
<evidence type="ECO:0000256" key="3">
    <source>
        <dbReference type="ARBA" id="ARBA00022692"/>
    </source>
</evidence>
<dbReference type="AlphaFoldDB" id="A0AAD4R2E2"/>
<keyword evidence="13" id="KW-1185">Reference proteome</keyword>
<dbReference type="PANTHER" id="PTHR11003:SF322">
    <property type="entry name" value="POTASSIUM CHANNEL DOMAIN-CONTAINING PROTEIN"/>
    <property type="match status" value="1"/>
</dbReference>
<evidence type="ECO:0000256" key="5">
    <source>
        <dbReference type="ARBA" id="ARBA00023065"/>
    </source>
</evidence>
<evidence type="ECO:0000256" key="2">
    <source>
        <dbReference type="ARBA" id="ARBA00022448"/>
    </source>
</evidence>
<evidence type="ECO:0000259" key="11">
    <source>
        <dbReference type="Pfam" id="PF07885"/>
    </source>
</evidence>
<keyword evidence="9" id="KW-0175">Coiled coil</keyword>
<reference evidence="12" key="1">
    <citation type="submission" date="2022-01" db="EMBL/GenBank/DDBJ databases">
        <title>Genome Sequence Resource for Two Populations of Ditylenchus destructor, the Migratory Endoparasitic Phytonematode.</title>
        <authorList>
            <person name="Zhang H."/>
            <person name="Lin R."/>
            <person name="Xie B."/>
        </authorList>
    </citation>
    <scope>NUCLEOTIDE SEQUENCE</scope>
    <source>
        <strain evidence="12">BazhouSP</strain>
    </source>
</reference>
<dbReference type="GO" id="GO:0015271">
    <property type="term" value="F:outward rectifier potassium channel activity"/>
    <property type="evidence" value="ECO:0007669"/>
    <property type="project" value="TreeGrafter"/>
</dbReference>
<keyword evidence="7 8" id="KW-0407">Ion channel</keyword>
<dbReference type="GO" id="GO:0030322">
    <property type="term" value="P:stabilization of membrane potential"/>
    <property type="evidence" value="ECO:0007669"/>
    <property type="project" value="TreeGrafter"/>
</dbReference>
<feature type="transmembrane region" description="Helical" evidence="10">
    <location>
        <begin position="223"/>
        <end position="242"/>
    </location>
</feature>